<dbReference type="EMBL" id="AJWY01009893">
    <property type="protein sequence ID" value="EKC57051.1"/>
    <property type="molecule type" value="Genomic_DNA"/>
</dbReference>
<dbReference type="AlphaFoldDB" id="K1TCZ1"/>
<organism evidence="1">
    <name type="scientific">human gut metagenome</name>
    <dbReference type="NCBI Taxonomy" id="408170"/>
    <lineage>
        <taxon>unclassified sequences</taxon>
        <taxon>metagenomes</taxon>
        <taxon>organismal metagenomes</taxon>
    </lineage>
</organism>
<proteinExistence type="predicted"/>
<gene>
    <name evidence="1" type="ORF">LEA_14536</name>
</gene>
<accession>K1TCZ1</accession>
<comment type="caution">
    <text evidence="1">The sequence shown here is derived from an EMBL/GenBank/DDBJ whole genome shotgun (WGS) entry which is preliminary data.</text>
</comment>
<evidence type="ECO:0000313" key="1">
    <source>
        <dbReference type="EMBL" id="EKC57051.1"/>
    </source>
</evidence>
<name>K1TCZ1_9ZZZZ</name>
<sequence length="93" mass="10631">MLLPGNMMSWRQFEAVIPLLEKQYHVIDTFAPDPEAKVAIWYGSNEPNMKKAMQKLKRAYPNAQDHLFVGYGHGDIIGHPDVMARDIIAFMKS</sequence>
<protein>
    <submittedName>
        <fullName evidence="1">Uncharacterized protein</fullName>
    </submittedName>
</protein>
<dbReference type="Gene3D" id="3.40.50.1820">
    <property type="entry name" value="alpha/beta hydrolase"/>
    <property type="match status" value="1"/>
</dbReference>
<dbReference type="InterPro" id="IPR029058">
    <property type="entry name" value="AB_hydrolase_fold"/>
</dbReference>
<dbReference type="SUPFAM" id="SSF53474">
    <property type="entry name" value="alpha/beta-Hydrolases"/>
    <property type="match status" value="1"/>
</dbReference>
<reference evidence="1" key="1">
    <citation type="journal article" date="2013" name="Environ. Microbiol.">
        <title>Microbiota from the distal guts of lean and obese adolescents exhibit partial functional redundancy besides clear differences in community structure.</title>
        <authorList>
            <person name="Ferrer M."/>
            <person name="Ruiz A."/>
            <person name="Lanza F."/>
            <person name="Haange S.B."/>
            <person name="Oberbach A."/>
            <person name="Till H."/>
            <person name="Bargiela R."/>
            <person name="Campoy C."/>
            <person name="Segura M.T."/>
            <person name="Richter M."/>
            <person name="von Bergen M."/>
            <person name="Seifert J."/>
            <person name="Suarez A."/>
        </authorList>
    </citation>
    <scope>NUCLEOTIDE SEQUENCE</scope>
</reference>